<organism evidence="1 2">
    <name type="scientific">Aspergillus udagawae</name>
    <dbReference type="NCBI Taxonomy" id="91492"/>
    <lineage>
        <taxon>Eukaryota</taxon>
        <taxon>Fungi</taxon>
        <taxon>Dikarya</taxon>
        <taxon>Ascomycota</taxon>
        <taxon>Pezizomycotina</taxon>
        <taxon>Eurotiomycetes</taxon>
        <taxon>Eurotiomycetidae</taxon>
        <taxon>Eurotiales</taxon>
        <taxon>Aspergillaceae</taxon>
        <taxon>Aspergillus</taxon>
        <taxon>Aspergillus subgen. Fumigati</taxon>
    </lineage>
</organism>
<protein>
    <submittedName>
        <fullName evidence="1">Uncharacterized protein</fullName>
    </submittedName>
</protein>
<evidence type="ECO:0000313" key="1">
    <source>
        <dbReference type="EMBL" id="GFF30943.1"/>
    </source>
</evidence>
<accession>A0A8H3NJD2</accession>
<comment type="caution">
    <text evidence="1">The sequence shown here is derived from an EMBL/GenBank/DDBJ whole genome shotgun (WGS) entry which is preliminary data.</text>
</comment>
<dbReference type="EMBL" id="BLKC01000016">
    <property type="protein sequence ID" value="GFF30943.1"/>
    <property type="molecule type" value="Genomic_DNA"/>
</dbReference>
<name>A0A8H3NJD2_9EURO</name>
<evidence type="ECO:0000313" key="2">
    <source>
        <dbReference type="Proteomes" id="UP000465221"/>
    </source>
</evidence>
<sequence length="284" mass="31778">MRKPLLVTTVPIPIGDLKLGSLIIDRSHPTQNVYAPIDIQLQDAPTETVLKRTQKNYKTLVRTYSRTALRPHLSVLGWDFTREHPDVAVQIEALEGFTYELRNPLQWFNALIEQPGSREWLQTMNRRAADVFLVTGCRSLRDARVTLNRNQQKTNGINVMVDIGMVASAAAGAPLPVPTGQEIGIQAEQKTLYQQNEQYVAPGEQVFAIQYKKLKFKTFPRDGVRQASVGLSTLWEDVLVHHGEAAPANLIAVQLDDAVQVGRPTTRVSDEGEEDIYFVVDGDH</sequence>
<gene>
    <name evidence="1" type="ORF">IFM46972_03072</name>
</gene>
<dbReference type="Proteomes" id="UP000465221">
    <property type="component" value="Unassembled WGS sequence"/>
</dbReference>
<reference evidence="1 2" key="1">
    <citation type="submission" date="2020-01" db="EMBL/GenBank/DDBJ databases">
        <title>Draft genome sequence of Aspergillus udagawae IFM 46972.</title>
        <authorList>
            <person name="Takahashi H."/>
            <person name="Yaguchi T."/>
        </authorList>
    </citation>
    <scope>NUCLEOTIDE SEQUENCE [LARGE SCALE GENOMIC DNA]</scope>
    <source>
        <strain evidence="1 2">IFM 46972</strain>
    </source>
</reference>
<dbReference type="AlphaFoldDB" id="A0A8H3NJD2"/>
<proteinExistence type="predicted"/>